<dbReference type="InterPro" id="IPR011989">
    <property type="entry name" value="ARM-like"/>
</dbReference>
<dbReference type="Gene3D" id="1.25.10.10">
    <property type="entry name" value="Leucine-rich Repeat Variant"/>
    <property type="match status" value="1"/>
</dbReference>
<dbReference type="InterPro" id="IPR019734">
    <property type="entry name" value="TPR_rpt"/>
</dbReference>
<evidence type="ECO:0000256" key="4">
    <source>
        <dbReference type="ARBA" id="ARBA00022490"/>
    </source>
</evidence>
<dbReference type="InterPro" id="IPR016024">
    <property type="entry name" value="ARM-type_fold"/>
</dbReference>
<dbReference type="Proteomes" id="UP001153069">
    <property type="component" value="Unassembled WGS sequence"/>
</dbReference>
<comment type="caution">
    <text evidence="5">The sequence shown here is derived from an EMBL/GenBank/DDBJ whole genome shotgun (WGS) entry which is preliminary data.</text>
</comment>
<dbReference type="SUPFAM" id="SSF48452">
    <property type="entry name" value="TPR-like"/>
    <property type="match status" value="1"/>
</dbReference>
<evidence type="ECO:0000256" key="2">
    <source>
        <dbReference type="ARBA" id="ARBA00004216"/>
    </source>
</evidence>
<dbReference type="EMBL" id="CAICTM010000351">
    <property type="protein sequence ID" value="CAB9508571.1"/>
    <property type="molecule type" value="Genomic_DNA"/>
</dbReference>
<accession>A0A9N8HBU3</accession>
<organism evidence="5 6">
    <name type="scientific">Seminavis robusta</name>
    <dbReference type="NCBI Taxonomy" id="568900"/>
    <lineage>
        <taxon>Eukaryota</taxon>
        <taxon>Sar</taxon>
        <taxon>Stramenopiles</taxon>
        <taxon>Ochrophyta</taxon>
        <taxon>Bacillariophyta</taxon>
        <taxon>Bacillariophyceae</taxon>
        <taxon>Bacillariophycidae</taxon>
        <taxon>Naviculales</taxon>
        <taxon>Naviculaceae</taxon>
        <taxon>Seminavis</taxon>
    </lineage>
</organism>
<reference evidence="5" key="1">
    <citation type="submission" date="2020-06" db="EMBL/GenBank/DDBJ databases">
        <authorList>
            <consortium name="Plant Systems Biology data submission"/>
        </authorList>
    </citation>
    <scope>NUCLEOTIDE SEQUENCE</scope>
    <source>
        <strain evidence="5">D6</strain>
    </source>
</reference>
<gene>
    <name evidence="5" type="ORF">SEMRO_352_G124260.1</name>
</gene>
<evidence type="ECO:0000313" key="5">
    <source>
        <dbReference type="EMBL" id="CAB9508571.1"/>
    </source>
</evidence>
<keyword evidence="4" id="KW-0963">Cytoplasm</keyword>
<dbReference type="InterPro" id="IPR011990">
    <property type="entry name" value="TPR-like_helical_dom_sf"/>
</dbReference>
<dbReference type="PANTHER" id="PTHR45994:SF1">
    <property type="entry name" value="FI21225P1"/>
    <property type="match status" value="1"/>
</dbReference>
<dbReference type="SUPFAM" id="SSF48371">
    <property type="entry name" value="ARM repeat"/>
    <property type="match status" value="2"/>
</dbReference>
<protein>
    <recommendedName>
        <fullName evidence="3">Protein unc-45 homolog B</fullName>
    </recommendedName>
</protein>
<dbReference type="InterPro" id="IPR000225">
    <property type="entry name" value="Armadillo"/>
</dbReference>
<keyword evidence="6" id="KW-1185">Reference proteome</keyword>
<dbReference type="GO" id="GO:0051879">
    <property type="term" value="F:Hsp90 protein binding"/>
    <property type="evidence" value="ECO:0007669"/>
    <property type="project" value="TreeGrafter"/>
</dbReference>
<dbReference type="Gene3D" id="1.25.40.10">
    <property type="entry name" value="Tetratricopeptide repeat domain"/>
    <property type="match status" value="1"/>
</dbReference>
<evidence type="ECO:0000256" key="1">
    <source>
        <dbReference type="ARBA" id="ARBA00004161"/>
    </source>
</evidence>
<dbReference type="PANTHER" id="PTHR45994">
    <property type="entry name" value="FI21225P1"/>
    <property type="match status" value="1"/>
</dbReference>
<evidence type="ECO:0000256" key="3">
    <source>
        <dbReference type="ARBA" id="ARBA00020768"/>
    </source>
</evidence>
<proteinExistence type="predicted"/>
<comment type="subcellular location">
    <subcellularLocation>
        <location evidence="1">Cytoplasm</location>
        <location evidence="1">Myofibril</location>
        <location evidence="1">Sarcomere</location>
        <location evidence="1">A band</location>
    </subcellularLocation>
    <subcellularLocation>
        <location evidence="2">Cytoplasm</location>
        <location evidence="2">Myofibril</location>
        <location evidence="2">Sarcomere</location>
        <location evidence="2">Z line</location>
    </subcellularLocation>
</comment>
<sequence>MPSDESLLEQAEEWKKKGNEAFSKSSVDEAIKAYSQGLVQVDRMIPAPVSLKTALLSNRAACYLKVMNLDPCVEDCTTAIDLLQSTSSEEPKLRSKLLFRRAKASFMKANLPITTATKMNELLQEAAKDLMALLSFDPKNKDASMLLQSIRAQHAMTKHSLTPLSKTLEAVKDLKDNETDRLHKLKIMGGLIDTDTSSASMELGRLDGVSYLLGLAKNSENSKEIRTVALNCLTCAGGHPPFVRTHLKDVQAQVANIVQTDDFSDVVVAGLAVLVKCLLHLDRDKEDQPVVEKSSVNEEAILDACIDILSKTQNSETDVAVRGVMENISMMMCGNDRTLVLRTALAGGDVTNTGVLDGIPAPVSKMEINQMTPKELATHRKRQRDIRLRDEKWSRQRSKKFIDKGGLQAFLKCASTVQDHFLRREMTAVIGKTLSALNNEEEEGFDYARVKKLVKPLLMDQRDKIDDNEMCTIEEVYNDDEEAKVLEEEDDTVTLQSMMERAELTTALLLSMKEVGAWAICTAWMDSDKELQKMVDSDDDRALALASEVLSAASSVAESRNMVTMLLDNGSMEKLLMHDDRDIRSGAAAAVAKLGLAGKQKDKADEGDVMGMLQAAADLVEDESGQFESTQTNKDAVANLSQSFGTTSLERGVEMVTYLISQTQVKEEISGGFKANVDSKYTTLQCLVKIAEMPKAGESLSGFGLATIFQHMAVTPMTIKKEYFQDKELSSDDYDQLQSMAKTPEEKAKFEQLKEDDTEELCAERIRMMANANVPRALVQLMGGASEHTLEQIILALTRMASEPSVRGNMIQQGALTACIKFDQDANPSAAMKKIIRSARHCIAKMLITMNPSLLTSAQAMGSIKPLIQLIRDVETIDLPRFEALLALTNIGASGDDKQNKIVAEKGIPTLHFSMFSEHDLIRKAATEAMCNLVGNSTFMEFLANPENLRLWLAFSADYDENYECARAAAGCLAMATHDPAVATALVQLPNFQKYVDELLQCGSLELMHRVMAVLLNCVSQGGECKQKIIEHGFAAFCLQYVGMYHDGRAMEELGFPEEEKHMMPATVDLAKKVVAVSGI</sequence>
<dbReference type="AlphaFoldDB" id="A0A9N8HBU3"/>
<dbReference type="SMART" id="SM00185">
    <property type="entry name" value="ARM"/>
    <property type="match status" value="2"/>
</dbReference>
<dbReference type="GO" id="GO:0005737">
    <property type="term" value="C:cytoplasm"/>
    <property type="evidence" value="ECO:0007669"/>
    <property type="project" value="TreeGrafter"/>
</dbReference>
<dbReference type="OrthoDB" id="199930at2759"/>
<name>A0A9N8HBU3_9STRA</name>
<dbReference type="SMART" id="SM00028">
    <property type="entry name" value="TPR"/>
    <property type="match status" value="2"/>
</dbReference>
<evidence type="ECO:0000313" key="6">
    <source>
        <dbReference type="Proteomes" id="UP001153069"/>
    </source>
</evidence>